<dbReference type="EMBL" id="CP053073">
    <property type="protein sequence ID" value="QJR14566.1"/>
    <property type="molecule type" value="Genomic_DNA"/>
</dbReference>
<dbReference type="SMART" id="SM00331">
    <property type="entry name" value="PP2C_SIG"/>
    <property type="match status" value="1"/>
</dbReference>
<dbReference type="PROSITE" id="PS51746">
    <property type="entry name" value="PPM_2"/>
    <property type="match status" value="1"/>
</dbReference>
<feature type="region of interest" description="Disordered" evidence="1">
    <location>
        <begin position="1"/>
        <end position="22"/>
    </location>
</feature>
<dbReference type="PANTHER" id="PTHR13832">
    <property type="entry name" value="PROTEIN PHOSPHATASE 2C"/>
    <property type="match status" value="1"/>
</dbReference>
<name>A0A6M4H4Q4_9PROT</name>
<evidence type="ECO:0000259" key="2">
    <source>
        <dbReference type="PROSITE" id="PS51746"/>
    </source>
</evidence>
<proteinExistence type="predicted"/>
<dbReference type="RefSeq" id="WP_171161304.1">
    <property type="nucleotide sequence ID" value="NZ_CP053073.1"/>
</dbReference>
<reference evidence="3 4" key="1">
    <citation type="submission" date="2020-04" db="EMBL/GenBank/DDBJ databases">
        <title>Usitatibacter rugosus gen. nov., sp. nov. and Usitatibacter palustris sp. nov., novel members of Usitatibacteraceae fam. nov. within the order Nitrosomonadales isolated from soil.</title>
        <authorList>
            <person name="Huber K.J."/>
            <person name="Neumann-Schaal M."/>
            <person name="Geppert A."/>
            <person name="Luckner M."/>
            <person name="Wanner G."/>
            <person name="Overmann J."/>
        </authorList>
    </citation>
    <scope>NUCLEOTIDE SEQUENCE [LARGE SCALE GENOMIC DNA]</scope>
    <source>
        <strain evidence="3 4">Swamp67</strain>
    </source>
</reference>
<sequence>MTLSTALHQASQTDPGRVRDHNEDCIEARPEIGLYVLADGMGGYNAGEVASGMATSLISDGLQETWRPRDVDRLGREEAKALSEKLIVEQVARANSAIFTTSQNNPECAGMGTTLVVCLFYDNFLTVAHIGDSRLYRLRGEVMEQVTRDHSLLQEQLDSGLITAEEAKLSQNKNLVTRALGIDPTVETEVHVYETQPEDTYVLCSDGLSDMVEDEEIRLTLITLKTNPTLTVQQLVQAANDNGGRDNISAMLIRVAEPFGVARGWLARLKSIFR</sequence>
<evidence type="ECO:0000313" key="4">
    <source>
        <dbReference type="Proteomes" id="UP000503096"/>
    </source>
</evidence>
<keyword evidence="3" id="KW-0378">Hydrolase</keyword>
<dbReference type="Pfam" id="PF13672">
    <property type="entry name" value="PP2C_2"/>
    <property type="match status" value="1"/>
</dbReference>
<evidence type="ECO:0000313" key="3">
    <source>
        <dbReference type="EMBL" id="QJR14566.1"/>
    </source>
</evidence>
<feature type="domain" description="PPM-type phosphatase" evidence="2">
    <location>
        <begin position="8"/>
        <end position="255"/>
    </location>
</feature>
<accession>A0A6M4H4Q4</accession>
<keyword evidence="4" id="KW-1185">Reference proteome</keyword>
<evidence type="ECO:0000256" key="1">
    <source>
        <dbReference type="SAM" id="MobiDB-lite"/>
    </source>
</evidence>
<dbReference type="Gene3D" id="3.60.40.10">
    <property type="entry name" value="PPM-type phosphatase domain"/>
    <property type="match status" value="1"/>
</dbReference>
<gene>
    <name evidence="3" type="primary">prpC_1</name>
    <name evidence="3" type="ORF">DSM104440_01367</name>
</gene>
<dbReference type="AlphaFoldDB" id="A0A6M4H4Q4"/>
<organism evidence="3 4">
    <name type="scientific">Usitatibacter palustris</name>
    <dbReference type="NCBI Taxonomy" id="2732487"/>
    <lineage>
        <taxon>Bacteria</taxon>
        <taxon>Pseudomonadati</taxon>
        <taxon>Pseudomonadota</taxon>
        <taxon>Betaproteobacteria</taxon>
        <taxon>Nitrosomonadales</taxon>
        <taxon>Usitatibacteraceae</taxon>
        <taxon>Usitatibacter</taxon>
    </lineage>
</organism>
<feature type="compositionally biased region" description="Polar residues" evidence="1">
    <location>
        <begin position="1"/>
        <end position="14"/>
    </location>
</feature>
<dbReference type="PANTHER" id="PTHR13832:SF827">
    <property type="entry name" value="PROTEIN PHOSPHATASE 1L"/>
    <property type="match status" value="1"/>
</dbReference>
<dbReference type="NCBIfam" id="NF033484">
    <property type="entry name" value="Stp1_PP2C_phos"/>
    <property type="match status" value="1"/>
</dbReference>
<dbReference type="InterPro" id="IPR001932">
    <property type="entry name" value="PPM-type_phosphatase-like_dom"/>
</dbReference>
<dbReference type="InterPro" id="IPR036457">
    <property type="entry name" value="PPM-type-like_dom_sf"/>
</dbReference>
<dbReference type="InterPro" id="IPR015655">
    <property type="entry name" value="PP2C"/>
</dbReference>
<dbReference type="SMART" id="SM00332">
    <property type="entry name" value="PP2Cc"/>
    <property type="match status" value="1"/>
</dbReference>
<dbReference type="Proteomes" id="UP000503096">
    <property type="component" value="Chromosome"/>
</dbReference>
<dbReference type="CDD" id="cd00143">
    <property type="entry name" value="PP2Cc"/>
    <property type="match status" value="1"/>
</dbReference>
<dbReference type="EC" id="3.1.3.16" evidence="3"/>
<dbReference type="SUPFAM" id="SSF81606">
    <property type="entry name" value="PP2C-like"/>
    <property type="match status" value="1"/>
</dbReference>
<protein>
    <submittedName>
        <fullName evidence="3">Protein phosphatase PrpC</fullName>
        <ecNumber evidence="3">3.1.3.16</ecNumber>
    </submittedName>
</protein>
<dbReference type="GO" id="GO:0004722">
    <property type="term" value="F:protein serine/threonine phosphatase activity"/>
    <property type="evidence" value="ECO:0007669"/>
    <property type="project" value="UniProtKB-EC"/>
</dbReference>
<dbReference type="InParanoid" id="A0A6M4H4Q4"/>
<dbReference type="KEGG" id="upl:DSM104440_01367"/>